<dbReference type="InterPro" id="IPR000889">
    <property type="entry name" value="Glutathione_peroxidase"/>
</dbReference>
<dbReference type="Pfam" id="PF00255">
    <property type="entry name" value="GSHPx"/>
    <property type="match status" value="1"/>
</dbReference>
<comment type="caution">
    <text evidence="7">The sequence shown here is derived from an EMBL/GenBank/DDBJ whole genome shotgun (WGS) entry which is preliminary data.</text>
</comment>
<dbReference type="SUPFAM" id="SSF52833">
    <property type="entry name" value="Thioredoxin-like"/>
    <property type="match status" value="1"/>
</dbReference>
<evidence type="ECO:0000256" key="3">
    <source>
        <dbReference type="ARBA" id="ARBA00023002"/>
    </source>
</evidence>
<dbReference type="PRINTS" id="PR01011">
    <property type="entry name" value="GLUTPROXDASE"/>
</dbReference>
<reference evidence="7 8" key="1">
    <citation type="submission" date="2016-03" db="EMBL/GenBank/DDBJ databases">
        <authorList>
            <person name="Ploux O."/>
        </authorList>
    </citation>
    <scope>NUCLEOTIDE SEQUENCE [LARGE SCALE GENOMIC DNA]</scope>
    <source>
        <strain evidence="7 8">BER2</strain>
    </source>
</reference>
<dbReference type="EMBL" id="LUKF01000014">
    <property type="protein sequence ID" value="KYG63258.1"/>
    <property type="molecule type" value="Genomic_DNA"/>
</dbReference>
<dbReference type="RefSeq" id="WP_063243624.1">
    <property type="nucleotide sequence ID" value="NZ_CP168967.1"/>
</dbReference>
<dbReference type="PROSITE" id="PS00763">
    <property type="entry name" value="GLUTATHIONE_PEROXID_2"/>
    <property type="match status" value="1"/>
</dbReference>
<dbReference type="FunFam" id="3.40.30.10:FF:000010">
    <property type="entry name" value="Glutathione peroxidase"/>
    <property type="match status" value="1"/>
</dbReference>
<gene>
    <name evidence="7" type="ORF">AZI85_04280</name>
</gene>
<sequence>MEKTLHSFTVKAADGSDVPLDKYKGQVVLVVNVASKCGFTPQYEGLENLYEQFKDQGFTVLGFPCNQFGAQEPGSNADIQQFCSLNYNVKFPVMAKVDVNGDSADPVYKWMKEAAPGLLGTEMIKWNFTKFLVGKDGKIIKRYPPQEEPKNLTPDIQAAIK</sequence>
<dbReference type="InterPro" id="IPR013766">
    <property type="entry name" value="Thioredoxin_domain"/>
</dbReference>
<proteinExistence type="inferred from homology"/>
<dbReference type="GO" id="GO:0004601">
    <property type="term" value="F:peroxidase activity"/>
    <property type="evidence" value="ECO:0007669"/>
    <property type="project" value="UniProtKB-KW"/>
</dbReference>
<keyword evidence="2 5" id="KW-0575">Peroxidase</keyword>
<dbReference type="OrthoDB" id="5292849at2"/>
<dbReference type="PIRSF" id="PIRSF000303">
    <property type="entry name" value="Glutathion_perox"/>
    <property type="match status" value="1"/>
</dbReference>
<name>A0A150WI32_BDEBC</name>
<dbReference type="PROSITE" id="PS51352">
    <property type="entry name" value="THIOREDOXIN_2"/>
    <property type="match status" value="1"/>
</dbReference>
<dbReference type="CDD" id="cd00340">
    <property type="entry name" value="GSH_Peroxidase"/>
    <property type="match status" value="1"/>
</dbReference>
<dbReference type="PROSITE" id="PS00460">
    <property type="entry name" value="GLUTATHIONE_PEROXID_1"/>
    <property type="match status" value="1"/>
</dbReference>
<dbReference type="InterPro" id="IPR029760">
    <property type="entry name" value="GPX_CS"/>
</dbReference>
<dbReference type="Proteomes" id="UP000075391">
    <property type="component" value="Unassembled WGS sequence"/>
</dbReference>
<dbReference type="PANTHER" id="PTHR11592">
    <property type="entry name" value="GLUTATHIONE PEROXIDASE"/>
    <property type="match status" value="1"/>
</dbReference>
<dbReference type="InterPro" id="IPR029759">
    <property type="entry name" value="GPX_AS"/>
</dbReference>
<keyword evidence="3 5" id="KW-0560">Oxidoreductase</keyword>
<evidence type="ECO:0000256" key="4">
    <source>
        <dbReference type="PIRSR" id="PIRSR000303-1"/>
    </source>
</evidence>
<comment type="similarity">
    <text evidence="1 5">Belongs to the glutathione peroxidase family.</text>
</comment>
<dbReference type="AlphaFoldDB" id="A0A150WI32"/>
<evidence type="ECO:0000256" key="2">
    <source>
        <dbReference type="ARBA" id="ARBA00022559"/>
    </source>
</evidence>
<evidence type="ECO:0000313" key="7">
    <source>
        <dbReference type="EMBL" id="KYG63258.1"/>
    </source>
</evidence>
<protein>
    <recommendedName>
        <fullName evidence="5">Glutathione peroxidase</fullName>
    </recommendedName>
</protein>
<dbReference type="GO" id="GO:0034599">
    <property type="term" value="P:cellular response to oxidative stress"/>
    <property type="evidence" value="ECO:0007669"/>
    <property type="project" value="TreeGrafter"/>
</dbReference>
<evidence type="ECO:0000256" key="5">
    <source>
        <dbReference type="RuleBase" id="RU000499"/>
    </source>
</evidence>
<evidence type="ECO:0000313" key="8">
    <source>
        <dbReference type="Proteomes" id="UP000075391"/>
    </source>
</evidence>
<evidence type="ECO:0000256" key="1">
    <source>
        <dbReference type="ARBA" id="ARBA00006926"/>
    </source>
</evidence>
<evidence type="ECO:0000259" key="6">
    <source>
        <dbReference type="PROSITE" id="PS51352"/>
    </source>
</evidence>
<feature type="active site" evidence="4">
    <location>
        <position position="37"/>
    </location>
</feature>
<dbReference type="InterPro" id="IPR036249">
    <property type="entry name" value="Thioredoxin-like_sf"/>
</dbReference>
<dbReference type="PANTHER" id="PTHR11592:SF78">
    <property type="entry name" value="GLUTATHIONE PEROXIDASE"/>
    <property type="match status" value="1"/>
</dbReference>
<dbReference type="PROSITE" id="PS51355">
    <property type="entry name" value="GLUTATHIONE_PEROXID_3"/>
    <property type="match status" value="1"/>
</dbReference>
<accession>A0A150WI32</accession>
<feature type="domain" description="Thioredoxin" evidence="6">
    <location>
        <begin position="1"/>
        <end position="161"/>
    </location>
</feature>
<organism evidence="7 8">
    <name type="scientific">Bdellovibrio bacteriovorus</name>
    <dbReference type="NCBI Taxonomy" id="959"/>
    <lineage>
        <taxon>Bacteria</taxon>
        <taxon>Pseudomonadati</taxon>
        <taxon>Bdellovibrionota</taxon>
        <taxon>Bdellovibrionia</taxon>
        <taxon>Bdellovibrionales</taxon>
        <taxon>Pseudobdellovibrionaceae</taxon>
        <taxon>Bdellovibrio</taxon>
    </lineage>
</organism>
<dbReference type="Gene3D" id="3.40.30.10">
    <property type="entry name" value="Glutaredoxin"/>
    <property type="match status" value="1"/>
</dbReference>